<protein>
    <recommendedName>
        <fullName evidence="4">N-acetylgalactosaminide beta-1,3-galactosyltransferase</fullName>
        <ecNumber evidence="4">2.4.1.122</ecNumber>
    </recommendedName>
</protein>
<keyword evidence="11" id="KW-0472">Membrane</keyword>
<dbReference type="GO" id="GO:0000166">
    <property type="term" value="F:nucleotide binding"/>
    <property type="evidence" value="ECO:0007669"/>
    <property type="project" value="UniProtKB-KW"/>
</dbReference>
<name>A0AA39YL77_9PEZI</name>
<reference evidence="14" key="1">
    <citation type="submission" date="2023-06" db="EMBL/GenBank/DDBJ databases">
        <title>Multi-omics analyses reveal the molecular pathogenesis toolkit of Lasiodiplodia hormozganensis, a cross-kingdom pathogen.</title>
        <authorList>
            <person name="Felix C."/>
            <person name="Meneses R."/>
            <person name="Goncalves M.F.M."/>
            <person name="Tilleman L."/>
            <person name="Duarte A.S."/>
            <person name="Jorrin-Novo J.V."/>
            <person name="Van De Peer Y."/>
            <person name="Deforce D."/>
            <person name="Van Nieuwerburgh F."/>
            <person name="Esteves A.C."/>
            <person name="Alves A."/>
        </authorList>
    </citation>
    <scope>NUCLEOTIDE SEQUENCE</scope>
    <source>
        <strain evidence="14">CBS 339.90</strain>
    </source>
</reference>
<dbReference type="PANTHER" id="PTHR23033:SF47">
    <property type="entry name" value="APPLE DOMAIN-CONTAINING PROTEIN-RELATED"/>
    <property type="match status" value="1"/>
</dbReference>
<dbReference type="EMBL" id="JAUJDW010000020">
    <property type="protein sequence ID" value="KAK0654648.1"/>
    <property type="molecule type" value="Genomic_DNA"/>
</dbReference>
<feature type="domain" description="Fringe-like glycosyltransferase" evidence="13">
    <location>
        <begin position="220"/>
        <end position="332"/>
    </location>
</feature>
<keyword evidence="15" id="KW-1185">Reference proteome</keyword>
<dbReference type="Pfam" id="PF02434">
    <property type="entry name" value="Fringe"/>
    <property type="match status" value="1"/>
</dbReference>
<evidence type="ECO:0000256" key="2">
    <source>
        <dbReference type="ARBA" id="ARBA00004922"/>
    </source>
</evidence>
<sequence>MAAKPSASTIPIRTRSPTRSTSRAAVRTFYVLLALLLLWQFRSFSSRSSPADSTSSSSLPPPPPSQTPANGTCPEIPGLSDVFVVVKAGVVEHRTKLPVHFSTTLRCVPRYAVYSDYAETIGGGHAVADALEGVDLWKAAPRADAEFYDRLRRDGGQAALSKVELEAWGGAVAPAQGNGGGGAGTGDKGAKKAQNDQKAQKLLAKLKQDNPGRRLDKWKMVPAVDKALRAAPDAKWFVFVEPDTYVLWANLVEWLQMFDADAPWYLGEPEQVGADVFANGGAGVVLSVEAARKVSTLYKENAERVEKITASRPNGPAVLGRVLKEVGVPLTWSWPNLQSGSPSQMDWGEARHEFGRLWCHRAVSYHGLSTDEIDYLYTAEQAARAAGTPLTHHSHVFQDFVMSQLSSLKPNWDNFADRKTFRKLTKKGLKSGRRIKNWGDCRLECDQYGNCIGFSWIGKECRFNTKFQLGQKNTTSSGDGKILTSGFMTDRVDWMIRWLEDESCRKWEEWVLPVPFDSTVNEEDD</sequence>
<proteinExistence type="inferred from homology"/>
<comment type="caution">
    <text evidence="14">The sequence shown here is derived from an EMBL/GenBank/DDBJ whole genome shotgun (WGS) entry which is preliminary data.</text>
</comment>
<evidence type="ECO:0000256" key="12">
    <source>
        <dbReference type="SAM" id="MobiDB-lite"/>
    </source>
</evidence>
<accession>A0AA39YL77</accession>
<comment type="similarity">
    <text evidence="3">Belongs to the glycosyltransferase 31 family. Beta3-Gal-T subfamily.</text>
</comment>
<dbReference type="AlphaFoldDB" id="A0AA39YL77"/>
<keyword evidence="7" id="KW-0812">Transmembrane</keyword>
<feature type="region of interest" description="Disordered" evidence="12">
    <location>
        <begin position="50"/>
        <end position="73"/>
    </location>
</feature>
<evidence type="ECO:0000256" key="9">
    <source>
        <dbReference type="ARBA" id="ARBA00022968"/>
    </source>
</evidence>
<dbReference type="InterPro" id="IPR003378">
    <property type="entry name" value="Fringe-like_glycosylTrfase"/>
</dbReference>
<evidence type="ECO:0000256" key="6">
    <source>
        <dbReference type="ARBA" id="ARBA00022679"/>
    </source>
</evidence>
<dbReference type="Proteomes" id="UP001175001">
    <property type="component" value="Unassembled WGS sequence"/>
</dbReference>
<keyword evidence="5" id="KW-0328">Glycosyltransferase</keyword>
<dbReference type="GO" id="GO:0016020">
    <property type="term" value="C:membrane"/>
    <property type="evidence" value="ECO:0007669"/>
    <property type="project" value="UniProtKB-SubCell"/>
</dbReference>
<evidence type="ECO:0000313" key="15">
    <source>
        <dbReference type="Proteomes" id="UP001175001"/>
    </source>
</evidence>
<evidence type="ECO:0000256" key="3">
    <source>
        <dbReference type="ARBA" id="ARBA00006462"/>
    </source>
</evidence>
<evidence type="ECO:0000259" key="13">
    <source>
        <dbReference type="Pfam" id="PF02434"/>
    </source>
</evidence>
<keyword evidence="6" id="KW-0808">Transferase</keyword>
<evidence type="ECO:0000256" key="10">
    <source>
        <dbReference type="ARBA" id="ARBA00022989"/>
    </source>
</evidence>
<keyword evidence="9" id="KW-0735">Signal-anchor</keyword>
<comment type="subcellular location">
    <subcellularLocation>
        <location evidence="1">Membrane</location>
        <topology evidence="1">Single-pass type II membrane protein</topology>
    </subcellularLocation>
</comment>
<evidence type="ECO:0000256" key="1">
    <source>
        <dbReference type="ARBA" id="ARBA00004606"/>
    </source>
</evidence>
<keyword evidence="8" id="KW-0547">Nucleotide-binding</keyword>
<organism evidence="14 15">
    <name type="scientific">Lasiodiplodia hormozganensis</name>
    <dbReference type="NCBI Taxonomy" id="869390"/>
    <lineage>
        <taxon>Eukaryota</taxon>
        <taxon>Fungi</taxon>
        <taxon>Dikarya</taxon>
        <taxon>Ascomycota</taxon>
        <taxon>Pezizomycotina</taxon>
        <taxon>Dothideomycetes</taxon>
        <taxon>Dothideomycetes incertae sedis</taxon>
        <taxon>Botryosphaeriales</taxon>
        <taxon>Botryosphaeriaceae</taxon>
        <taxon>Lasiodiplodia</taxon>
    </lineage>
</organism>
<evidence type="ECO:0000256" key="5">
    <source>
        <dbReference type="ARBA" id="ARBA00022676"/>
    </source>
</evidence>
<dbReference type="GO" id="GO:0016263">
    <property type="term" value="F:glycoprotein-N-acetylgalactosamine 3-beta-galactosyltransferase activity"/>
    <property type="evidence" value="ECO:0007669"/>
    <property type="project" value="UniProtKB-EC"/>
</dbReference>
<evidence type="ECO:0000256" key="11">
    <source>
        <dbReference type="ARBA" id="ARBA00023136"/>
    </source>
</evidence>
<evidence type="ECO:0000256" key="4">
    <source>
        <dbReference type="ARBA" id="ARBA00012557"/>
    </source>
</evidence>
<gene>
    <name evidence="14" type="primary">C1galt1</name>
    <name evidence="14" type="ORF">DIS24_g5023</name>
</gene>
<dbReference type="InterPro" id="IPR026050">
    <property type="entry name" value="C1GALT1/C1GALT1_chp1"/>
</dbReference>
<dbReference type="Gene3D" id="3.90.550.50">
    <property type="match status" value="1"/>
</dbReference>
<comment type="pathway">
    <text evidence="2">Protein modification; protein glycosylation.</text>
</comment>
<evidence type="ECO:0000313" key="14">
    <source>
        <dbReference type="EMBL" id="KAK0654648.1"/>
    </source>
</evidence>
<dbReference type="PANTHER" id="PTHR23033">
    <property type="entry name" value="BETA1,3-GALACTOSYLTRANSFERASE"/>
    <property type="match status" value="1"/>
</dbReference>
<keyword evidence="10" id="KW-1133">Transmembrane helix</keyword>
<evidence type="ECO:0000256" key="8">
    <source>
        <dbReference type="ARBA" id="ARBA00022741"/>
    </source>
</evidence>
<evidence type="ECO:0000256" key="7">
    <source>
        <dbReference type="ARBA" id="ARBA00022692"/>
    </source>
</evidence>
<dbReference type="EC" id="2.4.1.122" evidence="4"/>